<keyword evidence="1" id="KW-1133">Transmembrane helix</keyword>
<reference evidence="2 3" key="6">
    <citation type="journal article" date="2011" name="Appl. Environ. Microbiol.">
        <title>Involvement of the azorhizobial chromosome partition gene (parA) in the onset of bacteroid differentiation during Sesbania rostrata stem nodule development.</title>
        <authorList>
            <person name="Liu CT."/>
            <person name="Lee KB."/>
            <person name="Wang YS."/>
            <person name="Peng MH."/>
            <person name="Lee KT."/>
            <person name="Suzuki S."/>
            <person name="Suzuki T."/>
            <person name="Oyaizu H."/>
        </authorList>
    </citation>
    <scope>NUCLEOTIDE SEQUENCE [LARGE SCALE GENOMIC DNA]</scope>
    <source>
        <strain evidence="3">ATCC 43989 / DSM 5975 / JCM 20966 / LMG 6465 / NBRC 14845 / NCIMB 13405 / ORS 571</strain>
    </source>
</reference>
<keyword evidence="1" id="KW-0472">Membrane</keyword>
<dbReference type="eggNOG" id="ENOG50339G8">
    <property type="taxonomic scope" value="Bacteria"/>
</dbReference>
<dbReference type="RefSeq" id="WP_012169072.1">
    <property type="nucleotide sequence ID" value="NC_009937.1"/>
</dbReference>
<reference evidence="2 3" key="1">
    <citation type="journal article" date="2007" name="Appl. Environ. Microbiol.">
        <title>Rhizobial factors required for stem nodule maturation and maintenance in Sesbania rostrata-Azorhizobium caulinodans ORS571 symbiosis.</title>
        <authorList>
            <person name="Suzuki S."/>
            <person name="Aono T."/>
            <person name="Lee KB."/>
            <person name="Suzuki T."/>
            <person name="Liu CT."/>
            <person name="Miwa H."/>
            <person name="Wakao S."/>
            <person name="Iki T."/>
            <person name="Oyaizu H."/>
        </authorList>
    </citation>
    <scope>NUCLEOTIDE SEQUENCE [LARGE SCALE GENOMIC DNA]</scope>
    <source>
        <strain evidence="3">ATCC 43989 / DSM 5975 / JCM 20966 / LMG 6465 / NBRC 14845 / NCIMB 13405 / ORS 571</strain>
    </source>
</reference>
<gene>
    <name evidence="2" type="ordered locus">AZC_0541</name>
</gene>
<evidence type="ECO:0000313" key="3">
    <source>
        <dbReference type="Proteomes" id="UP000000270"/>
    </source>
</evidence>
<protein>
    <recommendedName>
        <fullName evidence="4">Phage holin family protein</fullName>
    </recommendedName>
</protein>
<reference evidence="2 3" key="5">
    <citation type="journal article" date="2010" name="Appl. Environ. Microbiol.">
        <title>phrR-like gene praR of Azorhizobium caulinodans ORS571 is essential for symbiosis with Sesbania rostrata and is involved in expression of reb genes.</title>
        <authorList>
            <person name="Akiba N."/>
            <person name="Aono T."/>
            <person name="Toyazaki H."/>
            <person name="Sato S."/>
            <person name="Oyaizu H."/>
        </authorList>
    </citation>
    <scope>NUCLEOTIDE SEQUENCE [LARGE SCALE GENOMIC DNA]</scope>
    <source>
        <strain evidence="3">ATCC 43989 / DSM 5975 / JCM 20966 / LMG 6465 / NBRC 14845 / NCIMB 13405 / ORS 571</strain>
    </source>
</reference>
<dbReference type="AlphaFoldDB" id="A8IMF3"/>
<dbReference type="Proteomes" id="UP000000270">
    <property type="component" value="Chromosome"/>
</dbReference>
<dbReference type="EMBL" id="AP009384">
    <property type="protein sequence ID" value="BAF86539.1"/>
    <property type="molecule type" value="Genomic_DNA"/>
</dbReference>
<feature type="transmembrane region" description="Helical" evidence="1">
    <location>
        <begin position="32"/>
        <end position="55"/>
    </location>
</feature>
<evidence type="ECO:0000313" key="2">
    <source>
        <dbReference type="EMBL" id="BAF86539.1"/>
    </source>
</evidence>
<dbReference type="KEGG" id="azc:AZC_0541"/>
<feature type="transmembrane region" description="Helical" evidence="1">
    <location>
        <begin position="67"/>
        <end position="88"/>
    </location>
</feature>
<sequence>MKLDAAARNLRVLLRADSIIAEVRMRTLATRLALYGLAALVAGFGLLMLDASLYLALSESWGPVKAAAATGGLNLLLALVLVGLAALVKPGRDLDFAQEIHKTALDALMGELKTAEQDVSALAYAVRHPLDSALPAVALPLITGLIKALRKPKA</sequence>
<keyword evidence="3" id="KW-1185">Reference proteome</keyword>
<keyword evidence="1" id="KW-0812">Transmembrane</keyword>
<dbReference type="HOGENOM" id="CLU_139613_0_0_5"/>
<proteinExistence type="predicted"/>
<reference evidence="2 3" key="4">
    <citation type="journal article" date="2009" name="Appl. Environ. Microbiol.">
        <title>Comparative genome-wide transcriptional profiling of Azorhizobium caulinodans ORS571 grown under free-living and symbiotic conditions.</title>
        <authorList>
            <person name="Tsukada S."/>
            <person name="Aono T."/>
            <person name="Akiba N."/>
            <person name="Lee KB."/>
            <person name="Liu CT."/>
            <person name="Toyazaki H."/>
            <person name="Oyaizu H."/>
        </authorList>
    </citation>
    <scope>NUCLEOTIDE SEQUENCE [LARGE SCALE GENOMIC DNA]</scope>
    <source>
        <strain evidence="3">ATCC 43989 / DSM 5975 / JCM 20966 / LMG 6465 / NBRC 14845 / NCIMB 13405 / ORS 571</strain>
    </source>
</reference>
<name>A8IMF3_AZOC5</name>
<organism evidence="2 3">
    <name type="scientific">Azorhizobium caulinodans (strain ATCC 43989 / DSM 5975 / JCM 20966 / LMG 6465 / NBRC 14845 / NCIMB 13405 / ORS 571)</name>
    <dbReference type="NCBI Taxonomy" id="438753"/>
    <lineage>
        <taxon>Bacteria</taxon>
        <taxon>Pseudomonadati</taxon>
        <taxon>Pseudomonadota</taxon>
        <taxon>Alphaproteobacteria</taxon>
        <taxon>Hyphomicrobiales</taxon>
        <taxon>Xanthobacteraceae</taxon>
        <taxon>Azorhizobium</taxon>
    </lineage>
</organism>
<reference evidence="2 3" key="3">
    <citation type="journal article" date="2008" name="BMC Genomics">
        <title>The genome of the versatile nitrogen fixer Azorhizobium caulinodans ORS571.</title>
        <authorList>
            <person name="Lee KB."/>
            <person name="Backer P.D."/>
            <person name="Aono T."/>
            <person name="Liu CT."/>
            <person name="Suzuki S."/>
            <person name="Suzuki T."/>
            <person name="Kaneko T."/>
            <person name="Yamada M."/>
            <person name="Tabata S."/>
            <person name="Kupfer D.M."/>
            <person name="Najar F.Z."/>
            <person name="Wiley G.B."/>
            <person name="Roe B."/>
            <person name="Binnewies T.T."/>
            <person name="Ussery D.W."/>
            <person name="D'Haeze W."/>
            <person name="Herder J.D."/>
            <person name="Gevers D."/>
            <person name="Vereecke D."/>
            <person name="Holsters M."/>
            <person name="Oyaizu H."/>
        </authorList>
    </citation>
    <scope>NUCLEOTIDE SEQUENCE [LARGE SCALE GENOMIC DNA]</scope>
    <source>
        <strain evidence="3">ATCC 43989 / DSM 5975 / JCM 20966 / LMG 6465 / NBRC 14845 / NCIMB 13405 / ORS 571</strain>
    </source>
</reference>
<evidence type="ECO:0008006" key="4">
    <source>
        <dbReference type="Google" id="ProtNLM"/>
    </source>
</evidence>
<accession>A8IMF3</accession>
<reference evidence="3" key="2">
    <citation type="submission" date="2007-04" db="EMBL/GenBank/DDBJ databases">
        <title>Complete genome sequence of the nitrogen-fixing bacterium Azorhizobium caulinodans ORS571.</title>
        <authorList>
            <person name="Lee K.B."/>
            <person name="Backer P.D."/>
            <person name="Aono T."/>
            <person name="Liu C.T."/>
            <person name="Suzuki S."/>
            <person name="Suzuki T."/>
            <person name="Kaneko T."/>
            <person name="Yamada M."/>
            <person name="Tabata S."/>
            <person name="Kupfer D.M."/>
            <person name="Najar F.Z."/>
            <person name="Wiley G.B."/>
            <person name="Roe B."/>
            <person name="Binnewies T."/>
            <person name="Ussery D."/>
            <person name="Vereecke D."/>
            <person name="Gevers D."/>
            <person name="Holsters M."/>
            <person name="Oyaizu H."/>
        </authorList>
    </citation>
    <scope>NUCLEOTIDE SEQUENCE [LARGE SCALE GENOMIC DNA]</scope>
    <source>
        <strain evidence="3">ATCC 43989 / DSM 5975 / JCM 20966 / LMG 6465 / NBRC 14845 / NCIMB 13405 / ORS 571</strain>
    </source>
</reference>
<evidence type="ECO:0000256" key="1">
    <source>
        <dbReference type="SAM" id="Phobius"/>
    </source>
</evidence>